<sequence>MAVMTRQRARSSPGLSERRPIPVTLVSGFLGSGKTTLLKNILTSDQHSLRIAVIVNDMAALNIDASLIKRHVVSQTQERLIQMENGCICCTLRGDLLEELAKLARNRECEYILIESTGISEPMQVAETFTEEFAQAMIEAANDGSLEGQEDDERVLKEMADLGGLQNIAKLDTLVTIVDAFNFFHNFATTEFITDRWGKDGVDPEDERTITDLMVDQIEFANTIILNKTDSVDMATRSRIRAIVHQLNPAAKVLECNYSKVDPREVISTETFSFEKAATNMGWLQSLHDLNKREINGQIKIAPKPETEEYGISSFVYRARRPFNPRRLYRLIHDKFVIMEGQIVDPEEDEEGKEVGEQSGSEDDDMEVESAEELSSDTSDGDPMTPAIADRGVADTDDVVYPDAIQAEDQDDTDDFSKSIDPKVVAGNKKANPIFAGLLRSKGFIWLATRPFLHGEWSQAGTMLTLQGGGPWFCALDDAHWPTDPDTRRSIEADFAEPWGDRRQEIVFIGEKLDTAGLKAEFDGCLLTDPEMRKWEKIMKSTEDREVVHDKLANVFEDGFEDWPELVHEEDEEDGHNHEHQHRVQNQQRIKPGKELQTKNK</sequence>
<keyword evidence="9" id="KW-1185">Reference proteome</keyword>
<dbReference type="Gene3D" id="3.30.1220.10">
    <property type="entry name" value="CobW-like, C-terminal domain"/>
    <property type="match status" value="1"/>
</dbReference>
<keyword evidence="2" id="KW-0378">Hydrolase</keyword>
<protein>
    <recommendedName>
        <fullName evidence="7">CobW C-terminal domain-containing protein</fullName>
    </recommendedName>
</protein>
<dbReference type="GeneID" id="27348130"/>
<dbReference type="Pfam" id="PF02492">
    <property type="entry name" value="cobW"/>
    <property type="match status" value="2"/>
</dbReference>
<dbReference type="PANTHER" id="PTHR43603:SF1">
    <property type="entry name" value="ZINC-REGULATED GTPASE METALLOPROTEIN ACTIVATOR 1"/>
    <property type="match status" value="1"/>
</dbReference>
<reference evidence="8 9" key="1">
    <citation type="submission" date="2015-01" db="EMBL/GenBank/DDBJ databases">
        <title>The Genome Sequence of Cladophialophora immunda CBS83496.</title>
        <authorList>
            <consortium name="The Broad Institute Genomics Platform"/>
            <person name="Cuomo C."/>
            <person name="de Hoog S."/>
            <person name="Gorbushina A."/>
            <person name="Stielow B."/>
            <person name="Teixiera M."/>
            <person name="Abouelleil A."/>
            <person name="Chapman S.B."/>
            <person name="Priest M."/>
            <person name="Young S.K."/>
            <person name="Wortman J."/>
            <person name="Nusbaum C."/>
            <person name="Birren B."/>
        </authorList>
    </citation>
    <scope>NUCLEOTIDE SEQUENCE [LARGE SCALE GENOMIC DNA]</scope>
    <source>
        <strain evidence="8 9">CBS 83496</strain>
    </source>
</reference>
<dbReference type="OrthoDB" id="272672at2759"/>
<proteinExistence type="inferred from homology"/>
<evidence type="ECO:0000256" key="3">
    <source>
        <dbReference type="ARBA" id="ARBA00023186"/>
    </source>
</evidence>
<dbReference type="SUPFAM" id="SSF90002">
    <property type="entry name" value="Hypothetical protein YjiA, C-terminal domain"/>
    <property type="match status" value="1"/>
</dbReference>
<dbReference type="InterPro" id="IPR011629">
    <property type="entry name" value="CobW-like_C"/>
</dbReference>
<evidence type="ECO:0000256" key="6">
    <source>
        <dbReference type="SAM" id="MobiDB-lite"/>
    </source>
</evidence>
<dbReference type="GO" id="GO:0000166">
    <property type="term" value="F:nucleotide binding"/>
    <property type="evidence" value="ECO:0007669"/>
    <property type="project" value="UniProtKB-KW"/>
</dbReference>
<dbReference type="EMBL" id="KN847044">
    <property type="protein sequence ID" value="KIW25786.1"/>
    <property type="molecule type" value="Genomic_DNA"/>
</dbReference>
<feature type="region of interest" description="Disordered" evidence="6">
    <location>
        <begin position="342"/>
        <end position="393"/>
    </location>
</feature>
<evidence type="ECO:0000256" key="4">
    <source>
        <dbReference type="ARBA" id="ARBA00034320"/>
    </source>
</evidence>
<dbReference type="Proteomes" id="UP000054466">
    <property type="component" value="Unassembled WGS sequence"/>
</dbReference>
<evidence type="ECO:0000313" key="8">
    <source>
        <dbReference type="EMBL" id="KIW25786.1"/>
    </source>
</evidence>
<comment type="catalytic activity">
    <reaction evidence="5">
        <text>GTP + H2O = GDP + phosphate + H(+)</text>
        <dbReference type="Rhea" id="RHEA:19669"/>
        <dbReference type="ChEBI" id="CHEBI:15377"/>
        <dbReference type="ChEBI" id="CHEBI:15378"/>
        <dbReference type="ChEBI" id="CHEBI:37565"/>
        <dbReference type="ChEBI" id="CHEBI:43474"/>
        <dbReference type="ChEBI" id="CHEBI:58189"/>
    </reaction>
    <physiologicalReaction direction="left-to-right" evidence="5">
        <dbReference type="Rhea" id="RHEA:19670"/>
    </physiologicalReaction>
</comment>
<feature type="compositionally biased region" description="Acidic residues" evidence="6">
    <location>
        <begin position="563"/>
        <end position="574"/>
    </location>
</feature>
<dbReference type="CDD" id="cd03112">
    <property type="entry name" value="CobW-like"/>
    <property type="match status" value="1"/>
</dbReference>
<name>A0A0D1ZDF1_9EURO</name>
<dbReference type="SMART" id="SM00833">
    <property type="entry name" value="CobW_C"/>
    <property type="match status" value="1"/>
</dbReference>
<dbReference type="VEuPathDB" id="FungiDB:PV07_08936"/>
<evidence type="ECO:0000259" key="7">
    <source>
        <dbReference type="SMART" id="SM00833"/>
    </source>
</evidence>
<feature type="compositionally biased region" description="Acidic residues" evidence="6">
    <location>
        <begin position="360"/>
        <end position="375"/>
    </location>
</feature>
<dbReference type="STRING" id="569365.A0A0D1ZDF1"/>
<feature type="region of interest" description="Disordered" evidence="6">
    <location>
        <begin position="563"/>
        <end position="601"/>
    </location>
</feature>
<dbReference type="RefSeq" id="XP_016246002.1">
    <property type="nucleotide sequence ID" value="XM_016396146.1"/>
</dbReference>
<dbReference type="InterPro" id="IPR051927">
    <property type="entry name" value="Zn_Chap_cDPG_Synth"/>
</dbReference>
<evidence type="ECO:0000256" key="1">
    <source>
        <dbReference type="ARBA" id="ARBA00022741"/>
    </source>
</evidence>
<dbReference type="Gene3D" id="3.40.50.300">
    <property type="entry name" value="P-loop containing nucleotide triphosphate hydrolases"/>
    <property type="match status" value="1"/>
</dbReference>
<accession>A0A0D1ZDF1</accession>
<evidence type="ECO:0000256" key="5">
    <source>
        <dbReference type="ARBA" id="ARBA00049117"/>
    </source>
</evidence>
<dbReference type="Pfam" id="PF07683">
    <property type="entry name" value="CobW_C"/>
    <property type="match status" value="1"/>
</dbReference>
<keyword evidence="3" id="KW-0143">Chaperone</keyword>
<dbReference type="InterPro" id="IPR003495">
    <property type="entry name" value="CobW/HypB/UreG_nucleotide-bd"/>
</dbReference>
<comment type="similarity">
    <text evidence="4">Belongs to the SIMIBI class G3E GTPase family. ZNG1 subfamily.</text>
</comment>
<dbReference type="GO" id="GO:0016787">
    <property type="term" value="F:hydrolase activity"/>
    <property type="evidence" value="ECO:0007669"/>
    <property type="project" value="UniProtKB-KW"/>
</dbReference>
<dbReference type="SUPFAM" id="SSF52540">
    <property type="entry name" value="P-loop containing nucleoside triphosphate hydrolases"/>
    <property type="match status" value="1"/>
</dbReference>
<dbReference type="InterPro" id="IPR036627">
    <property type="entry name" value="CobW-likC_sf"/>
</dbReference>
<keyword evidence="1" id="KW-0547">Nucleotide-binding</keyword>
<gene>
    <name evidence="8" type="ORF">PV07_08936</name>
</gene>
<dbReference type="AlphaFoldDB" id="A0A0D1ZDF1"/>
<organism evidence="8 9">
    <name type="scientific">Cladophialophora immunda</name>
    <dbReference type="NCBI Taxonomy" id="569365"/>
    <lineage>
        <taxon>Eukaryota</taxon>
        <taxon>Fungi</taxon>
        <taxon>Dikarya</taxon>
        <taxon>Ascomycota</taxon>
        <taxon>Pezizomycotina</taxon>
        <taxon>Eurotiomycetes</taxon>
        <taxon>Chaetothyriomycetidae</taxon>
        <taxon>Chaetothyriales</taxon>
        <taxon>Herpotrichiellaceae</taxon>
        <taxon>Cladophialophora</taxon>
    </lineage>
</organism>
<feature type="compositionally biased region" description="Basic and acidic residues" evidence="6">
    <location>
        <begin position="592"/>
        <end position="601"/>
    </location>
</feature>
<feature type="domain" description="CobW C-terminal" evidence="7">
    <location>
        <begin position="312"/>
        <end position="526"/>
    </location>
</feature>
<evidence type="ECO:0000256" key="2">
    <source>
        <dbReference type="ARBA" id="ARBA00022801"/>
    </source>
</evidence>
<dbReference type="InterPro" id="IPR027417">
    <property type="entry name" value="P-loop_NTPase"/>
</dbReference>
<evidence type="ECO:0000313" key="9">
    <source>
        <dbReference type="Proteomes" id="UP000054466"/>
    </source>
</evidence>
<dbReference type="PANTHER" id="PTHR43603">
    <property type="entry name" value="COBW DOMAIN-CONTAINING PROTEIN DDB_G0274527"/>
    <property type="match status" value="1"/>
</dbReference>